<dbReference type="Proteomes" id="UP000038045">
    <property type="component" value="Unplaced"/>
</dbReference>
<reference evidence="2" key="1">
    <citation type="submission" date="2017-02" db="UniProtKB">
        <authorList>
            <consortium name="WormBaseParasite"/>
        </authorList>
    </citation>
    <scope>IDENTIFICATION</scope>
</reference>
<dbReference type="AlphaFoldDB" id="A0A0N4ZJT5"/>
<accession>A0A0N4ZJT5</accession>
<sequence>MILKFIFLCCCCHKLKNDNNEHNIENQTHETSIVSEGSSLSYDEEDDYSDDFSIRIIRPGYRRRNDIHCDIMNYHDIYEMKEIIKPIEEDENNVVDKY</sequence>
<proteinExistence type="predicted"/>
<organism evidence="1 2">
    <name type="scientific">Parastrongyloides trichosuri</name>
    <name type="common">Possum-specific nematode worm</name>
    <dbReference type="NCBI Taxonomy" id="131310"/>
    <lineage>
        <taxon>Eukaryota</taxon>
        <taxon>Metazoa</taxon>
        <taxon>Ecdysozoa</taxon>
        <taxon>Nematoda</taxon>
        <taxon>Chromadorea</taxon>
        <taxon>Rhabditida</taxon>
        <taxon>Tylenchina</taxon>
        <taxon>Panagrolaimomorpha</taxon>
        <taxon>Strongyloidoidea</taxon>
        <taxon>Strongyloididae</taxon>
        <taxon>Parastrongyloides</taxon>
    </lineage>
</organism>
<evidence type="ECO:0000313" key="1">
    <source>
        <dbReference type="Proteomes" id="UP000038045"/>
    </source>
</evidence>
<name>A0A0N4ZJT5_PARTI</name>
<keyword evidence="1" id="KW-1185">Reference proteome</keyword>
<dbReference type="WBParaSite" id="PTRK_0000831900.1">
    <property type="protein sequence ID" value="PTRK_0000831900.1"/>
    <property type="gene ID" value="PTRK_0000831900"/>
</dbReference>
<protein>
    <submittedName>
        <fullName evidence="2">Plasmodium yoelii subtelomeric region (PYST-C1)</fullName>
    </submittedName>
</protein>
<evidence type="ECO:0000313" key="2">
    <source>
        <dbReference type="WBParaSite" id="PTRK_0000831900.1"/>
    </source>
</evidence>